<feature type="domain" description="Protein FecR C-terminal" evidence="3">
    <location>
        <begin position="257"/>
        <end position="314"/>
    </location>
</feature>
<dbReference type="Gene3D" id="2.60.120.1440">
    <property type="match status" value="1"/>
</dbReference>
<evidence type="ECO:0000259" key="2">
    <source>
        <dbReference type="Pfam" id="PF04773"/>
    </source>
</evidence>
<dbReference type="InterPro" id="IPR032508">
    <property type="entry name" value="FecR_C"/>
</dbReference>
<dbReference type="GO" id="GO:0016989">
    <property type="term" value="F:sigma factor antagonist activity"/>
    <property type="evidence" value="ECO:0007669"/>
    <property type="project" value="TreeGrafter"/>
</dbReference>
<dbReference type="EMBL" id="CAJRAF010000004">
    <property type="protein sequence ID" value="CAG5018024.1"/>
    <property type="molecule type" value="Genomic_DNA"/>
</dbReference>
<feature type="domain" description="FecR protein" evidence="2">
    <location>
        <begin position="114"/>
        <end position="210"/>
    </location>
</feature>
<keyword evidence="5" id="KW-1185">Reference proteome</keyword>
<dbReference type="Pfam" id="PF04773">
    <property type="entry name" value="FecR"/>
    <property type="match status" value="1"/>
</dbReference>
<dbReference type="Proteomes" id="UP000680038">
    <property type="component" value="Unassembled WGS sequence"/>
</dbReference>
<dbReference type="InterPro" id="IPR006860">
    <property type="entry name" value="FecR"/>
</dbReference>
<feature type="transmembrane region" description="Helical" evidence="1">
    <location>
        <begin position="85"/>
        <end position="106"/>
    </location>
</feature>
<reference evidence="4" key="1">
    <citation type="submission" date="2021-04" db="EMBL/GenBank/DDBJ databases">
        <authorList>
            <person name="Rodrigo-Torres L."/>
            <person name="Arahal R. D."/>
            <person name="Lucena T."/>
        </authorList>
    </citation>
    <scope>NUCLEOTIDE SEQUENCE</scope>
    <source>
        <strain evidence="4">CECT 9275</strain>
    </source>
</reference>
<evidence type="ECO:0000259" key="3">
    <source>
        <dbReference type="Pfam" id="PF16344"/>
    </source>
</evidence>
<keyword evidence="1" id="KW-0812">Transmembrane</keyword>
<dbReference type="InterPro" id="IPR012373">
    <property type="entry name" value="Ferrdict_sens_TM"/>
</dbReference>
<dbReference type="RefSeq" id="WP_215242214.1">
    <property type="nucleotide sequence ID" value="NZ_CAJRAF010000004.1"/>
</dbReference>
<keyword evidence="1" id="KW-0472">Membrane</keyword>
<evidence type="ECO:0000313" key="4">
    <source>
        <dbReference type="EMBL" id="CAG5018024.1"/>
    </source>
</evidence>
<protein>
    <recommendedName>
        <fullName evidence="6">FecR family protein</fullName>
    </recommendedName>
</protein>
<name>A0A916JIA4_9BACT</name>
<dbReference type="PANTHER" id="PTHR30273">
    <property type="entry name" value="PERIPLASMIC SIGNAL SENSOR AND SIGMA FACTOR ACTIVATOR FECR-RELATED"/>
    <property type="match status" value="1"/>
</dbReference>
<evidence type="ECO:0000256" key="1">
    <source>
        <dbReference type="SAM" id="Phobius"/>
    </source>
</evidence>
<evidence type="ECO:0000313" key="5">
    <source>
        <dbReference type="Proteomes" id="UP000680038"/>
    </source>
</evidence>
<dbReference type="Pfam" id="PF16344">
    <property type="entry name" value="FecR_C"/>
    <property type="match status" value="1"/>
</dbReference>
<dbReference type="PANTHER" id="PTHR30273:SF2">
    <property type="entry name" value="PROTEIN FECR"/>
    <property type="match status" value="1"/>
</dbReference>
<evidence type="ECO:0008006" key="6">
    <source>
        <dbReference type="Google" id="ProtNLM"/>
    </source>
</evidence>
<sequence>MNETIYKQTVRALFEGRATAPQKSMILDFLSVPENQELYFLWLEEWELQNPQIIADTDPAYFRLIGKSIAPESHTPTPPATPRNWFWLMGIAASVTFLLVVTGYLFRDSILHKKYTTAYGELKSLVLQDGSRVVLNANSTLTVPRFDFGKKSREVQLSGEAEFSVTHLPNNRRFIVRTPDQLEVQVLGTEFMVYSRARGSKVVLNKGSVQLRSLKNKDTKPLVISPGDVVTVSKQGSLTLSHNQSVAAHAGWKDHHFTFQDTPVSQIADQLNETFGVRIIIADSSLSKRTLGGTFKAETADDFLQVMSDILGVRIIPGTGKTPETYTLTY</sequence>
<dbReference type="Gene3D" id="3.55.50.30">
    <property type="match status" value="1"/>
</dbReference>
<gene>
    <name evidence="4" type="ORF">DYBT9275_05898</name>
</gene>
<dbReference type="AlphaFoldDB" id="A0A916JIA4"/>
<comment type="caution">
    <text evidence="4">The sequence shown here is derived from an EMBL/GenBank/DDBJ whole genome shotgun (WGS) entry which is preliminary data.</text>
</comment>
<accession>A0A916JIA4</accession>
<proteinExistence type="predicted"/>
<organism evidence="4 5">
    <name type="scientific">Dyadobacter helix</name>
    <dbReference type="NCBI Taxonomy" id="2822344"/>
    <lineage>
        <taxon>Bacteria</taxon>
        <taxon>Pseudomonadati</taxon>
        <taxon>Bacteroidota</taxon>
        <taxon>Cytophagia</taxon>
        <taxon>Cytophagales</taxon>
        <taxon>Spirosomataceae</taxon>
        <taxon>Dyadobacter</taxon>
    </lineage>
</organism>
<keyword evidence="1" id="KW-1133">Transmembrane helix</keyword>